<dbReference type="Pfam" id="PF20167">
    <property type="entry name" value="Transposase_32"/>
    <property type="match status" value="1"/>
</dbReference>
<protein>
    <recommendedName>
        <fullName evidence="2">Putative plant transposon protein domain-containing protein</fullName>
    </recommendedName>
</protein>
<feature type="compositionally biased region" description="Polar residues" evidence="1">
    <location>
        <begin position="39"/>
        <end position="57"/>
    </location>
</feature>
<organism evidence="3 4">
    <name type="scientific">Cuscuta campestris</name>
    <dbReference type="NCBI Taxonomy" id="132261"/>
    <lineage>
        <taxon>Eukaryota</taxon>
        <taxon>Viridiplantae</taxon>
        <taxon>Streptophyta</taxon>
        <taxon>Embryophyta</taxon>
        <taxon>Tracheophyta</taxon>
        <taxon>Spermatophyta</taxon>
        <taxon>Magnoliopsida</taxon>
        <taxon>eudicotyledons</taxon>
        <taxon>Gunneridae</taxon>
        <taxon>Pentapetalae</taxon>
        <taxon>asterids</taxon>
        <taxon>lamiids</taxon>
        <taxon>Solanales</taxon>
        <taxon>Convolvulaceae</taxon>
        <taxon>Cuscuteae</taxon>
        <taxon>Cuscuta</taxon>
        <taxon>Cuscuta subgen. Grammica</taxon>
        <taxon>Cuscuta sect. Cleistogrammica</taxon>
    </lineage>
</organism>
<feature type="region of interest" description="Disordered" evidence="1">
    <location>
        <begin position="102"/>
        <end position="135"/>
    </location>
</feature>
<evidence type="ECO:0000256" key="1">
    <source>
        <dbReference type="SAM" id="MobiDB-lite"/>
    </source>
</evidence>
<accession>A0A484KW09</accession>
<dbReference type="EMBL" id="OOIL02000725">
    <property type="protein sequence ID" value="VFQ68788.1"/>
    <property type="molecule type" value="Genomic_DNA"/>
</dbReference>
<feature type="region of interest" description="Disordered" evidence="1">
    <location>
        <begin position="1"/>
        <end position="64"/>
    </location>
</feature>
<dbReference type="InterPro" id="IPR046796">
    <property type="entry name" value="Transposase_32_dom"/>
</dbReference>
<name>A0A484KW09_9ASTE</name>
<feature type="compositionally biased region" description="Basic residues" evidence="1">
    <location>
        <begin position="22"/>
        <end position="36"/>
    </location>
</feature>
<sequence length="422" mass="47866">MKEKAHAARLSAHRAVSSETKRPKKLKFKRSLKKPKSFSVSNTFTPIPNPNQESTRNLPKGDPEMVRTKTAIPQNWKNRHATKKRECLLQRFAQAREKLRARITQEDKNPPSQNQNPEVEDATEHKEAQGNSSNTTFISSTAKSYFLAIVKKHILPQRNIDLEDFARKTTLIPMLEARKLLKSVTIPGSYVKQVIQEFFCNIDEDFVNPTAATFEKVFVRGKLYTFSSSAVNQFLGLDADQDALVSEVTMWKEITHGVRKSQHPSSKVPSSILNSSYSILLRVAACHWLATSHTNTVTKAMGMLLYKIKNNVSVNLGKLIVAQIAEFGKHNYKQNDNGLPFPVLIFQMLVSQSFNKTDGEQEEPLEPLLQVDNRHFDGKHFNDMKVAKQATHGVPGVLKYLEHKLQQNKEALLLVDQQRKVL</sequence>
<evidence type="ECO:0000259" key="2">
    <source>
        <dbReference type="Pfam" id="PF20167"/>
    </source>
</evidence>
<evidence type="ECO:0000313" key="4">
    <source>
        <dbReference type="Proteomes" id="UP000595140"/>
    </source>
</evidence>
<feature type="domain" description="Putative plant transposon protein" evidence="2">
    <location>
        <begin position="178"/>
        <end position="349"/>
    </location>
</feature>
<dbReference type="Proteomes" id="UP000595140">
    <property type="component" value="Unassembled WGS sequence"/>
</dbReference>
<reference evidence="3 4" key="1">
    <citation type="submission" date="2018-04" db="EMBL/GenBank/DDBJ databases">
        <authorList>
            <person name="Vogel A."/>
        </authorList>
    </citation>
    <scope>NUCLEOTIDE SEQUENCE [LARGE SCALE GENOMIC DNA]</scope>
</reference>
<keyword evidence="4" id="KW-1185">Reference proteome</keyword>
<proteinExistence type="predicted"/>
<dbReference type="OrthoDB" id="1425037at2759"/>
<gene>
    <name evidence="3" type="ORF">CCAM_LOCUS10564</name>
</gene>
<dbReference type="AlphaFoldDB" id="A0A484KW09"/>
<evidence type="ECO:0000313" key="3">
    <source>
        <dbReference type="EMBL" id="VFQ68788.1"/>
    </source>
</evidence>